<evidence type="ECO:0000256" key="1">
    <source>
        <dbReference type="SAM" id="MobiDB-lite"/>
    </source>
</evidence>
<keyword evidence="2" id="KW-0472">Membrane</keyword>
<organism evidence="3 4">
    <name type="scientific">Nonomuraea muscovyensis</name>
    <dbReference type="NCBI Taxonomy" id="1124761"/>
    <lineage>
        <taxon>Bacteria</taxon>
        <taxon>Bacillati</taxon>
        <taxon>Actinomycetota</taxon>
        <taxon>Actinomycetes</taxon>
        <taxon>Streptosporangiales</taxon>
        <taxon>Streptosporangiaceae</taxon>
        <taxon>Nonomuraea</taxon>
    </lineage>
</organism>
<sequence length="175" mass="18304">MAARPGEPAGESLRASLLSAVLIGIGVMAAVDELVMHQALAWHHFYDRATPRVGLLSDGLLHAAELVAVVAGFFWLADLRRRATLVVPAAWGGFLAGAGGFQVFVGVVDHKVLRVHRIRSGIDPLPYDLAWTAAGLALLACGVALAVRARRQAAPRRPAGGGARPVGAPRAGERS</sequence>
<dbReference type="AlphaFoldDB" id="A0A7X0C1L7"/>
<feature type="transmembrane region" description="Helical" evidence="2">
    <location>
        <begin position="89"/>
        <end position="108"/>
    </location>
</feature>
<feature type="transmembrane region" description="Helical" evidence="2">
    <location>
        <begin position="59"/>
        <end position="77"/>
    </location>
</feature>
<reference evidence="3 4" key="1">
    <citation type="submission" date="2020-08" db="EMBL/GenBank/DDBJ databases">
        <title>Sequencing the genomes of 1000 actinobacteria strains.</title>
        <authorList>
            <person name="Klenk H.-P."/>
        </authorList>
    </citation>
    <scope>NUCLEOTIDE SEQUENCE [LARGE SCALE GENOMIC DNA]</scope>
    <source>
        <strain evidence="3 4">DSM 45913</strain>
    </source>
</reference>
<keyword evidence="2" id="KW-1133">Transmembrane helix</keyword>
<feature type="region of interest" description="Disordered" evidence="1">
    <location>
        <begin position="156"/>
        <end position="175"/>
    </location>
</feature>
<evidence type="ECO:0000313" key="3">
    <source>
        <dbReference type="EMBL" id="MBB6346827.1"/>
    </source>
</evidence>
<feature type="transmembrane region" description="Helical" evidence="2">
    <location>
        <begin position="128"/>
        <end position="147"/>
    </location>
</feature>
<dbReference type="RefSeq" id="WP_221496386.1">
    <property type="nucleotide sequence ID" value="NZ_JACHJB010000002.1"/>
</dbReference>
<comment type="caution">
    <text evidence="3">The sequence shown here is derived from an EMBL/GenBank/DDBJ whole genome shotgun (WGS) entry which is preliminary data.</text>
</comment>
<dbReference type="InterPro" id="IPR018719">
    <property type="entry name" value="DUF2243_membrane"/>
</dbReference>
<accession>A0A7X0C1L7</accession>
<dbReference type="Pfam" id="PF10002">
    <property type="entry name" value="DUF2243"/>
    <property type="match status" value="1"/>
</dbReference>
<protein>
    <submittedName>
        <fullName evidence="3">Putative membrane protein</fullName>
    </submittedName>
</protein>
<proteinExistence type="predicted"/>
<keyword evidence="4" id="KW-1185">Reference proteome</keyword>
<dbReference type="EMBL" id="JACHJB010000002">
    <property type="protein sequence ID" value="MBB6346827.1"/>
    <property type="molecule type" value="Genomic_DNA"/>
</dbReference>
<evidence type="ECO:0000313" key="4">
    <source>
        <dbReference type="Proteomes" id="UP000583800"/>
    </source>
</evidence>
<feature type="transmembrane region" description="Helical" evidence="2">
    <location>
        <begin position="12"/>
        <end position="31"/>
    </location>
</feature>
<name>A0A7X0C1L7_9ACTN</name>
<evidence type="ECO:0000256" key="2">
    <source>
        <dbReference type="SAM" id="Phobius"/>
    </source>
</evidence>
<keyword evidence="2" id="KW-0812">Transmembrane</keyword>
<dbReference type="Proteomes" id="UP000583800">
    <property type="component" value="Unassembled WGS sequence"/>
</dbReference>
<feature type="compositionally biased region" description="Low complexity" evidence="1">
    <location>
        <begin position="165"/>
        <end position="175"/>
    </location>
</feature>
<gene>
    <name evidence="3" type="ORF">FHU36_003372</name>
</gene>